<dbReference type="RefSeq" id="WP_113744881.1">
    <property type="nucleotide sequence ID" value="NZ_UAPV01000001.1"/>
</dbReference>
<dbReference type="AlphaFoldDB" id="A0A2X0V8R9"/>
<protein>
    <submittedName>
        <fullName evidence="2">NAD dependent epimerase/dehydratase family</fullName>
    </submittedName>
</protein>
<organism evidence="2 3">
    <name type="scientific">Anaerobiospirillum thomasii</name>
    <dbReference type="NCBI Taxonomy" id="179995"/>
    <lineage>
        <taxon>Bacteria</taxon>
        <taxon>Pseudomonadati</taxon>
        <taxon>Pseudomonadota</taxon>
        <taxon>Gammaproteobacteria</taxon>
        <taxon>Aeromonadales</taxon>
        <taxon>Succinivibrionaceae</taxon>
        <taxon>Anaerobiospirillum</taxon>
    </lineage>
</organism>
<dbReference type="InterPro" id="IPR036291">
    <property type="entry name" value="NAD(P)-bd_dom_sf"/>
</dbReference>
<name>A0A2X0V8R9_9GAMM</name>
<keyword evidence="3" id="KW-1185">Reference proteome</keyword>
<evidence type="ECO:0000313" key="2">
    <source>
        <dbReference type="EMBL" id="SPT70864.1"/>
    </source>
</evidence>
<sequence>MDRAIVFGANGNLGSAIVKALLSHNIETLALSRHTDRLDCIDSPIFRQAIVDAKDLSMIDGNTLLVNFVKGHDCAFYYTAWKGNERLRDGTLQEQMDNVTYVSDAIVLAAKLGCTKFIYTGTQDEAIFENYLKSEWKTKACPEHDINYMSAKLAARDMNLLISYLNKIDYIHTRFSAVINTNLEGVGFIPNTLKKLMNNEPIPETVNNNPMEIISIDELAEAYYHLGLKGKNKANYYLGCGDVDTISNLFKRFVAIKDNKDLNSLNLQSTDFSKQLLQEYDPALLFKDTNFKFTKNFTQIAKEIVLK</sequence>
<evidence type="ECO:0000313" key="3">
    <source>
        <dbReference type="Proteomes" id="UP000250086"/>
    </source>
</evidence>
<proteinExistence type="predicted"/>
<dbReference type="Gene3D" id="3.40.50.720">
    <property type="entry name" value="NAD(P)-binding Rossmann-like Domain"/>
    <property type="match status" value="1"/>
</dbReference>
<dbReference type="EMBL" id="UAPV01000001">
    <property type="protein sequence ID" value="SPT70864.1"/>
    <property type="molecule type" value="Genomic_DNA"/>
</dbReference>
<reference evidence="2 3" key="1">
    <citation type="submission" date="2018-06" db="EMBL/GenBank/DDBJ databases">
        <authorList>
            <consortium name="Pathogen Informatics"/>
            <person name="Doyle S."/>
        </authorList>
    </citation>
    <scope>NUCLEOTIDE SEQUENCE [LARGE SCALE GENOMIC DNA]</scope>
    <source>
        <strain evidence="2 3">NCTC13093</strain>
    </source>
</reference>
<evidence type="ECO:0000259" key="1">
    <source>
        <dbReference type="Pfam" id="PF01370"/>
    </source>
</evidence>
<dbReference type="Pfam" id="PF01370">
    <property type="entry name" value="Epimerase"/>
    <property type="match status" value="1"/>
</dbReference>
<dbReference type="Proteomes" id="UP000250086">
    <property type="component" value="Unassembled WGS sequence"/>
</dbReference>
<gene>
    <name evidence="2" type="ORF">NCTC13093_02288</name>
</gene>
<accession>A0A2X0V8R9</accession>
<dbReference type="InterPro" id="IPR001509">
    <property type="entry name" value="Epimerase_deHydtase"/>
</dbReference>
<feature type="domain" description="NAD-dependent epimerase/dehydratase" evidence="1">
    <location>
        <begin position="5"/>
        <end position="233"/>
    </location>
</feature>
<dbReference type="SUPFAM" id="SSF51735">
    <property type="entry name" value="NAD(P)-binding Rossmann-fold domains"/>
    <property type="match status" value="1"/>
</dbReference>